<dbReference type="RefSeq" id="WP_344871153.1">
    <property type="nucleotide sequence ID" value="NZ_BAABAL010000005.1"/>
</dbReference>
<keyword evidence="2" id="KW-1185">Reference proteome</keyword>
<sequence>MGAREFTPRVDRERDDGAIHTLRTRWREASLAAGWPFPSDWALAEVEEVCRAFVMHGETAPALNRLARSRAQTGAGLAESLQDLAALHAVLTTPPGQDGVPTAVDPDALPVDMLRDFALAWADVLSHQVGEREAEDGLTGLATTAYLRTRLREVYREARSREQRCGDEFCLVLIAPDLSKATGWSRLVVMVLIAEVIRLVFDSGETLAAVGPSVAAVLVRRDDRLRRRIAATAWLVRRRLAVDPDLDDTGPVRVWQERLPATPEAAGDLITHLART</sequence>
<name>A0ABP7R387_9PSEU</name>
<proteinExistence type="predicted"/>
<dbReference type="EMBL" id="BAABAL010000005">
    <property type="protein sequence ID" value="GAA3991688.1"/>
    <property type="molecule type" value="Genomic_DNA"/>
</dbReference>
<evidence type="ECO:0000313" key="1">
    <source>
        <dbReference type="EMBL" id="GAA3991688.1"/>
    </source>
</evidence>
<dbReference type="Proteomes" id="UP001501747">
    <property type="component" value="Unassembled WGS sequence"/>
</dbReference>
<comment type="caution">
    <text evidence="1">The sequence shown here is derived from an EMBL/GenBank/DDBJ whole genome shotgun (WGS) entry which is preliminary data.</text>
</comment>
<gene>
    <name evidence="1" type="ORF">GCM10022247_08260</name>
</gene>
<reference evidence="2" key="1">
    <citation type="journal article" date="2019" name="Int. J. Syst. Evol. Microbiol.">
        <title>The Global Catalogue of Microorganisms (GCM) 10K type strain sequencing project: providing services to taxonomists for standard genome sequencing and annotation.</title>
        <authorList>
            <consortium name="The Broad Institute Genomics Platform"/>
            <consortium name="The Broad Institute Genome Sequencing Center for Infectious Disease"/>
            <person name="Wu L."/>
            <person name="Ma J."/>
        </authorList>
    </citation>
    <scope>NUCLEOTIDE SEQUENCE [LARGE SCALE GENOMIC DNA]</scope>
    <source>
        <strain evidence="2">JCM 17342</strain>
    </source>
</reference>
<organism evidence="1 2">
    <name type="scientific">Allokutzneria multivorans</name>
    <dbReference type="NCBI Taxonomy" id="1142134"/>
    <lineage>
        <taxon>Bacteria</taxon>
        <taxon>Bacillati</taxon>
        <taxon>Actinomycetota</taxon>
        <taxon>Actinomycetes</taxon>
        <taxon>Pseudonocardiales</taxon>
        <taxon>Pseudonocardiaceae</taxon>
        <taxon>Allokutzneria</taxon>
    </lineage>
</organism>
<protein>
    <recommendedName>
        <fullName evidence="3">GGDEF domain-containing protein</fullName>
    </recommendedName>
</protein>
<evidence type="ECO:0000313" key="2">
    <source>
        <dbReference type="Proteomes" id="UP001501747"/>
    </source>
</evidence>
<evidence type="ECO:0008006" key="3">
    <source>
        <dbReference type="Google" id="ProtNLM"/>
    </source>
</evidence>
<accession>A0ABP7R387</accession>